<feature type="non-terminal residue" evidence="2">
    <location>
        <position position="166"/>
    </location>
</feature>
<reference evidence="2 3" key="1">
    <citation type="submission" date="2018-10" db="EMBL/GenBank/DDBJ databases">
        <authorList>
            <person name="Ekblom R."/>
            <person name="Jareborg N."/>
        </authorList>
    </citation>
    <scope>NUCLEOTIDE SEQUENCE [LARGE SCALE GENOMIC DNA]</scope>
    <source>
        <tissue evidence="2">Muscle</tissue>
    </source>
</reference>
<dbReference type="InterPro" id="IPR035699">
    <property type="entry name" value="AAA_6"/>
</dbReference>
<dbReference type="SUPFAM" id="SSF52540">
    <property type="entry name" value="P-loop containing nucleoside triphosphate hydrolases"/>
    <property type="match status" value="1"/>
</dbReference>
<accession>A0A9X9LF55</accession>
<dbReference type="GO" id="GO:0030286">
    <property type="term" value="C:dynein complex"/>
    <property type="evidence" value="ECO:0007669"/>
    <property type="project" value="InterPro"/>
</dbReference>
<dbReference type="Proteomes" id="UP000269945">
    <property type="component" value="Unassembled WGS sequence"/>
</dbReference>
<dbReference type="EMBL" id="CYRY02002014">
    <property type="protein sequence ID" value="VCW66678.1"/>
    <property type="molecule type" value="Genomic_DNA"/>
</dbReference>
<feature type="domain" description="Dynein heavy chain hydrolytic ATP-binding dynein motor region" evidence="1">
    <location>
        <begin position="1"/>
        <end position="121"/>
    </location>
</feature>
<dbReference type="Pfam" id="PF12774">
    <property type="entry name" value="AAA_6"/>
    <property type="match status" value="1"/>
</dbReference>
<dbReference type="GO" id="GO:0007018">
    <property type="term" value="P:microtubule-based movement"/>
    <property type="evidence" value="ECO:0007669"/>
    <property type="project" value="InterPro"/>
</dbReference>
<sequence length="166" mass="18915">DHYDWGLRAIKSVLVVAGSLKRGDKNRPEDQVLMRALRDFNLPKIVTDDLPVFLGLVGDLFPALDVARRRTPHLEQTVRQATLELHLQPEESFVLKVVQLEELLAVRHSVFVVGNAGTGKSKILRTLNRTYVNTKQKPTWTDLNPKAVTTDELFGFIHHATREWKD</sequence>
<organism evidence="2 3">
    <name type="scientific">Gulo gulo</name>
    <name type="common">Wolverine</name>
    <name type="synonym">Gluton</name>
    <dbReference type="NCBI Taxonomy" id="48420"/>
    <lineage>
        <taxon>Eukaryota</taxon>
        <taxon>Metazoa</taxon>
        <taxon>Chordata</taxon>
        <taxon>Craniata</taxon>
        <taxon>Vertebrata</taxon>
        <taxon>Euteleostomi</taxon>
        <taxon>Mammalia</taxon>
        <taxon>Eutheria</taxon>
        <taxon>Laurasiatheria</taxon>
        <taxon>Carnivora</taxon>
        <taxon>Caniformia</taxon>
        <taxon>Musteloidea</taxon>
        <taxon>Mustelidae</taxon>
        <taxon>Guloninae</taxon>
        <taxon>Gulo</taxon>
    </lineage>
</organism>
<dbReference type="InterPro" id="IPR043157">
    <property type="entry name" value="Dynein_AAA1S"/>
</dbReference>
<dbReference type="PANTHER" id="PTHR45703">
    <property type="entry name" value="DYNEIN HEAVY CHAIN"/>
    <property type="match status" value="1"/>
</dbReference>
<dbReference type="AlphaFoldDB" id="A0A9X9LF55"/>
<dbReference type="GO" id="GO:0045505">
    <property type="term" value="F:dynein intermediate chain binding"/>
    <property type="evidence" value="ECO:0007669"/>
    <property type="project" value="InterPro"/>
</dbReference>
<dbReference type="InterPro" id="IPR027417">
    <property type="entry name" value="P-loop_NTPase"/>
</dbReference>
<name>A0A9X9LF55_GULGU</name>
<dbReference type="Gene3D" id="1.10.8.710">
    <property type="match status" value="1"/>
</dbReference>
<dbReference type="PANTHER" id="PTHR45703:SF12">
    <property type="entry name" value="DYNEIN AXONEMAL HEAVY CHAIN 11"/>
    <property type="match status" value="1"/>
</dbReference>
<evidence type="ECO:0000313" key="2">
    <source>
        <dbReference type="EMBL" id="VCW66678.1"/>
    </source>
</evidence>
<dbReference type="GO" id="GO:0005524">
    <property type="term" value="F:ATP binding"/>
    <property type="evidence" value="ECO:0007669"/>
    <property type="project" value="InterPro"/>
</dbReference>
<evidence type="ECO:0000313" key="3">
    <source>
        <dbReference type="Proteomes" id="UP000269945"/>
    </source>
</evidence>
<dbReference type="GO" id="GO:0051959">
    <property type="term" value="F:dynein light intermediate chain binding"/>
    <property type="evidence" value="ECO:0007669"/>
    <property type="project" value="InterPro"/>
</dbReference>
<keyword evidence="3" id="KW-1185">Reference proteome</keyword>
<evidence type="ECO:0000259" key="1">
    <source>
        <dbReference type="Pfam" id="PF12774"/>
    </source>
</evidence>
<dbReference type="InterPro" id="IPR026983">
    <property type="entry name" value="DHC"/>
</dbReference>
<dbReference type="Gene3D" id="3.40.50.300">
    <property type="entry name" value="P-loop containing nucleotide triphosphate hydrolases"/>
    <property type="match status" value="1"/>
</dbReference>
<protein>
    <recommendedName>
        <fullName evidence="1">Dynein heavy chain hydrolytic ATP-binding dynein motor region domain-containing protein</fullName>
    </recommendedName>
</protein>
<feature type="non-terminal residue" evidence="2">
    <location>
        <position position="1"/>
    </location>
</feature>
<proteinExistence type="predicted"/>
<comment type="caution">
    <text evidence="2">The sequence shown here is derived from an EMBL/GenBank/DDBJ whole genome shotgun (WGS) entry which is preliminary data.</text>
</comment>
<gene>
    <name evidence="2" type="ORF">BN2614_LOCUS5</name>
</gene>